<evidence type="ECO:0000256" key="1">
    <source>
        <dbReference type="ARBA" id="ARBA00007234"/>
    </source>
</evidence>
<dbReference type="GO" id="GO:0006355">
    <property type="term" value="P:regulation of DNA-templated transcription"/>
    <property type="evidence" value="ECO:0007669"/>
    <property type="project" value="TreeGrafter"/>
</dbReference>
<feature type="region of interest" description="Disordered" evidence="2">
    <location>
        <begin position="3359"/>
        <end position="3389"/>
    </location>
</feature>
<feature type="compositionally biased region" description="Low complexity" evidence="2">
    <location>
        <begin position="2117"/>
        <end position="2132"/>
    </location>
</feature>
<evidence type="ECO:0000256" key="2">
    <source>
        <dbReference type="SAM" id="MobiDB-lite"/>
    </source>
</evidence>
<feature type="domain" description="FATC" evidence="5">
    <location>
        <begin position="3934"/>
        <end position="3966"/>
    </location>
</feature>
<dbReference type="SUPFAM" id="SSF48452">
    <property type="entry name" value="TPR-like"/>
    <property type="match status" value="1"/>
</dbReference>
<dbReference type="PROSITE" id="PS51190">
    <property type="entry name" value="FATC"/>
    <property type="match status" value="1"/>
</dbReference>
<dbReference type="PROSITE" id="PS51189">
    <property type="entry name" value="FAT"/>
    <property type="match status" value="1"/>
</dbReference>
<dbReference type="InterPro" id="IPR003152">
    <property type="entry name" value="FATC_dom"/>
</dbReference>
<dbReference type="InterPro" id="IPR000403">
    <property type="entry name" value="PI3/4_kinase_cat_dom"/>
</dbReference>
<dbReference type="InterPro" id="IPR011990">
    <property type="entry name" value="TPR-like_helical_dom_sf"/>
</dbReference>
<reference evidence="6" key="1">
    <citation type="submission" date="2014-05" db="EMBL/GenBank/DDBJ databases">
        <authorList>
            <person name="Chronopoulou M."/>
        </authorList>
    </citation>
    <scope>NUCLEOTIDE SEQUENCE</scope>
    <source>
        <tissue evidence="6">Whole organism</tissue>
    </source>
</reference>
<dbReference type="InterPro" id="IPR050517">
    <property type="entry name" value="DDR_Repair_Kinase"/>
</dbReference>
<dbReference type="PROSITE" id="PS50290">
    <property type="entry name" value="PI3_4_KINASE_3"/>
    <property type="match status" value="1"/>
</dbReference>
<dbReference type="Pfam" id="PF20206">
    <property type="entry name" value="Tra1_ring"/>
    <property type="match status" value="1"/>
</dbReference>
<dbReference type="InterPro" id="IPR016024">
    <property type="entry name" value="ARM-type_fold"/>
</dbReference>
<dbReference type="InterPro" id="IPR046805">
    <property type="entry name" value="Tra1_ring"/>
</dbReference>
<evidence type="ECO:0000259" key="3">
    <source>
        <dbReference type="PROSITE" id="PS50290"/>
    </source>
</evidence>
<dbReference type="OrthoDB" id="5570127at2759"/>
<dbReference type="GO" id="GO:0004672">
    <property type="term" value="F:protein kinase activity"/>
    <property type="evidence" value="ECO:0007669"/>
    <property type="project" value="UniProtKB-ARBA"/>
</dbReference>
<dbReference type="GO" id="GO:0005634">
    <property type="term" value="C:nucleus"/>
    <property type="evidence" value="ECO:0007669"/>
    <property type="project" value="TreeGrafter"/>
</dbReference>
<feature type="domain" description="PI3K/PI4K catalytic" evidence="3">
    <location>
        <begin position="3600"/>
        <end position="3926"/>
    </location>
</feature>
<protein>
    <submittedName>
        <fullName evidence="6">Transformation/transcription domainassociated proteinlike [Nasonia vitripennis]</fullName>
    </submittedName>
</protein>
<dbReference type="Pfam" id="PF20175">
    <property type="entry name" value="Tra1_central"/>
    <property type="match status" value="1"/>
</dbReference>
<feature type="compositionally biased region" description="Low complexity" evidence="2">
    <location>
        <begin position="2628"/>
        <end position="2639"/>
    </location>
</feature>
<feature type="compositionally biased region" description="Low complexity" evidence="2">
    <location>
        <begin position="3079"/>
        <end position="3092"/>
    </location>
</feature>
<proteinExistence type="inferred from homology"/>
<dbReference type="GO" id="GO:0006281">
    <property type="term" value="P:DNA repair"/>
    <property type="evidence" value="ECO:0007669"/>
    <property type="project" value="TreeGrafter"/>
</dbReference>
<organism evidence="6">
    <name type="scientific">Lepeophtheirus salmonis</name>
    <name type="common">Salmon louse</name>
    <name type="synonym">Caligus salmonis</name>
    <dbReference type="NCBI Taxonomy" id="72036"/>
    <lineage>
        <taxon>Eukaryota</taxon>
        <taxon>Metazoa</taxon>
        <taxon>Ecdysozoa</taxon>
        <taxon>Arthropoda</taxon>
        <taxon>Crustacea</taxon>
        <taxon>Multicrustacea</taxon>
        <taxon>Hexanauplia</taxon>
        <taxon>Copepoda</taxon>
        <taxon>Siphonostomatoida</taxon>
        <taxon>Caligidae</taxon>
        <taxon>Lepeophtheirus</taxon>
    </lineage>
</organism>
<feature type="region of interest" description="Disordered" evidence="2">
    <location>
        <begin position="3073"/>
        <end position="3092"/>
    </location>
</feature>
<feature type="compositionally biased region" description="Basic and acidic residues" evidence="2">
    <location>
        <begin position="3359"/>
        <end position="3368"/>
    </location>
</feature>
<dbReference type="InterPro" id="IPR011009">
    <property type="entry name" value="Kinase-like_dom_sf"/>
</dbReference>
<dbReference type="CDD" id="cd05163">
    <property type="entry name" value="PIKK_TRRAP"/>
    <property type="match status" value="1"/>
</dbReference>
<sequence length="3966" mass="448322">MTSMEELFRAHATVLRDPLAKDEAKLKAVQELSERLEDHPEVFVKEALGVLLGLLKDGTPHFIAEYNVQQVRKTALECLQRLPADALKPHFKPVLSLMFKLLESENEENVLVILRIIIELHKQFRPLHSLEITQFLQLVKSIYKELPNHLAKIFEPRDPIKVKDLSELNIEALLGETFTVTTITTEKKAPDGASHVSYNLIPKAVLSLKVLQELPIIVVLMYQLYKQFVHQEVAEFIPLIMNTITLQPSLQVRSHRKFNKEVFVDFMGAQIKTLSFLAYIIRIYLKVVSSHSAQMVKGMLSLLAICPHEVAHLRKELLIAARHILATDLRTKFVPHMEELFDENILLGKGWTTHESLRPLAYSTLADLVHHVRQQIPLSDLSRAVQLFSLNVHDESLPTSIQTMSCKLLLNLVECIRSRSDQEQSGGNGRELLMKMMEVFVLKFKTVAKLQLPILMAKHKAAISASNSNNNNNVSSSSSQGSTSNSSAGSSATSNNGNSTPAGHSAPSTPDINVKTEDIKPPLTPASTYETNKLPTTSTEDELTKKCKFGFPPSQANNYTVADCRGLVKTLVCGVKTITWGCTNVKTELISQNKQFQPKETAIYIRLVKWAMVALDVYTLNTTPPAPPPQATTTTSTSSASGGGPSSRSPAVQPSQQQQQQSQQQQSQQQQQTVRTKEEKEVLEHFAGVFSLLNPQTFKEVFSQTIDFVVERIYDNYALQIMANSFLANNVTSPIFATILVEYLLQRMHEMGSNMDRSNLYLKLFKLVFGSVSLFAAENEQMLRPHLHSIVNKSMELAKSAKEPYNYFLLLRALFRSIGGGSHDLLYQEFLPLLPNLLMGLNSLQSGLHKQHMKDLFVELCLTVPVRLSSLLPYLPMLMDPLVSALNGSQTLVSQGLRTLELCVDNLQPDFLYEHIQPVRAELMQALWRTLRNPSDQIAHVAFRVLGKFGGGNRKMMIEPQLLNFSEIDNPGPCVTIFFAELRSPISFPVQKIIETAFNALKSSNTEPGFYRKQCWEVIKCYLVSSLVVDDDKATLLKLLSHPEFREGPIGSISVPYYKCGDPQARKVHQMAVTGMFVAAAIKELRQSVLPTMVALVRHYTIVAIAQQAGPFPMSTKQNKLQGMDPLVLIDALAVIMGHEEKELCKPGHLAMVLILDTAVNILGGKERACRLPLMEYLADRMCNLCYERAWYAKLGGCIAIKFLFERMDLLWVFQHQFSFLKALLFVMMDLTDEVSSGAVDMAKSNLEKMLTLCASPIEIPLNVTEPRRHQLMELQAIQTKSLHDVIHELVRQVTSPNIYVREHTMSSLQLLSKIQTKPITEIMEPHKDVLSDMIPPKKHLLRHQPVNAQIGLMDGNTFCTTLEPRLFTIDLKIVEHKVFFTELLSLCENDDQSLQKLPCYKTISNLVPLRKSALKALAACHYIPECREKIFAVLYKALNSTNNELVDAGYECMKKFITGFQIDMDMANTVLRTLSSLQDYRNITINLIKRLCYLARLFPSVFVDNLTEQLLQQQLKKWLEMAIVGYKNPSAAQNVANKVGVSSIGNSGGQHQLKTAASIIELFHNFPPPVNFPPTRTIEMLCKLVLTTERALLIEPGSILRVPLMKYLSSFPNETLDYLMVETSAKDAQIRRYLEFIVNHEDGGVFRNALMTTKIDKLIAMASGQSTSNNQLVQLGLHQPPALSPHEKSEIQFGSVCLTYVLVKRDSNWLKDQHNLVNAFKNIWNQDKYHEKHKKGGDNVDYAHWKEPKLIVKILLEYFKHHKDVEILLLFQLLRALCGRYLADFQFLKDFLETEVCSKYSISWKRAAFFEFVRLWKIPGEGCLSQELKARILQFIIIPSFAFTFDKGDGDALIGSPPAPDQECAENVVSTFIMDIIDPDIPFGTSDTVRILLLQFSCLLVDQGSAHIHDAANKRQGNKLRRLMTYAWPCLLSKNCVDPATRYHGHLLLSHIIAKFAIHKRIVLQVFHSLLKAHAVEARQVVRQALEILTPSMPGRMEDGNTMLTHWTKKIIVEDGHTGSQLVHILQLVVKHYKVYYPVRHHLIQHVVTSIQRLGFTATATIEQKRLAVDLCEIAIKWEMHRVKEEGGESDGFAPSPGVKRPSFEGSPDPKKMKLPSMKSVASPSSTTSSKSDAHKPLDKVHSDAIVNYLLRLACQVSDTQAATGTSPGEILSRRCVTLLKMALKPDVWPNLDLKLHAFEKILTGPLGVDSGQPNYINICTCLDILSFLLTILRKDQILVAFKPLQKAIATCTTCPNSKVIRAVHSLMSRLMNLFPTEPTNSSVGSKYEELEQLYAMVGKVVYEGLANYEKNPQAPPSSLFGTLMMLKAACINNSCYVDRLISSFMRVLQRMAREHLNPVSNESTAAASCELLILSLDLVKNRVAVMGHDMRKAFIGTILVGLIEKSLDVKVMKAITKMLEDWIKHKDLKMLNQGPTLKEKSILLVKMMQYVEKRFPDDTDLNAQFLELINYVYRDESLKGTELTSKLEPAFLSGLRCTQPHIRAKFFEVFDTSMKRRLYDRLLYVICSQNWDSMGPHYWIKQAIALVMTTATPGTPIQNCTPSSHLPSVTSVIALAEPCDRNAFHVFANSSNVLTDMDVGEKDEDLAEIELSNSSSSDGLKKEDPSGTNSNSNSLTSTNNRSSLFQLISRQFKFLESIKEVKTVHFLNAASQLCHMDHNLAEDIWLNFFPRVWSVLADKQREALAQEIIPFICSGAHVIQKDCQLSALNTFVEALSRCKPSIAIKPALIKYLAKSHNLWHRGTLMLESIAFDGLSSPIIKPRKELSNSDYEIEANSTTSLTLHQEATDALSEMYSLLKEEDMWAGLWQKKAKYTETNIAIAYEQQGYFEQAQGAFELAMTKYRNDYGMTPSPVSISQEVRLWEDHWLRSSKELNQWELLLEYGNLKGINNPLLVLESAWRVPNWQLMKESLNQVEVANPKEMAWKMNMYRGYLAICHPDDPHLASVERCVEMASSLCMREWRRLPQIVSHIHLPYLQAAQQVMELHEAAQIHQGLLHGRTNSLHDMKAIVKTWRNRLPVISDDLSHWSEIFTWRQHHYQYIALHYSSENQQAQHQDSSNSGASTTTNNNNSMLGVHASAQAIIHFGKIARKHNLTGVCLESLSRIYTIASVPIVDCFQKIRQQVKCYVQTAVTLGRNELQEGLEVIESTNLKYFTKDMTAEFYALKGMLLAQIGRSEDANKAFSASVQMHDTLVKAWALWGDYLEQLFTRDGVNTVSGTPRNVKFGVEAITCYLHACRHQNESKSRKYLAKVLWLLTYDNDKLELAEAVDKYNVGVPPIQWLPWIPQLLTCLVRSEGKLILNLLSTVGRMFPQAVYFPIRTLYLTLKIEQRERFKTGELASERRSSESPGDQQQQQQQQQANSESGPIRATAPMWRCSRIMHMQRDLHPTVLSSLEGIVDQMVWFRENWYEEVLRQLRQGLAKCYAIAFDHRGEVSDATITPHTLNFVKKLVSTFGIGIENFSSSVTGNYSSAASESLVRRAQATAQDPVFQRMKSQFTSDFDFAVPGSMKLQNLISKLKKWISILEAKTKILPKSFLIEEKCRFLSNFSRQTAEVELPGELLLPKHSHYQVCIQRFMPRVEIVQKHNSAARRLYIRGHNGKNYPYLVINDSGLADARREERVLQLLRMMNHLLGKHKETSRRFLNFTVPRVVAVSPQMRLVQDNASSISILDIYKRRCAKRALDHDNPIARYYERLTAVQARGSQASHQVLREILKEVQSSMVPRNMFKEWAVTTFSSATDYWTFRKMLILQLALASFAEYVLHLSRLNPDMMYIHQDSGLVNVSYFKFDVDDATGDLDSTRPVPFRLTPNISEFLTQIGVCGPLTAAMISTARCFVHPSYKIQAILRAVLRDEMIAWNKKNNHGVTTDLSGDRGNLDANGQLENKDSETIINMVNRAVSAITQRLGSLSAFDGTDSKVSTLVAAANSMDNLCRMDPAWHPWL</sequence>
<feature type="compositionally biased region" description="Low complexity" evidence="2">
    <location>
        <begin position="631"/>
        <end position="672"/>
    </location>
</feature>
<dbReference type="GO" id="GO:0035267">
    <property type="term" value="C:NuA4 histone acetyltransferase complex"/>
    <property type="evidence" value="ECO:0007669"/>
    <property type="project" value="TreeGrafter"/>
</dbReference>
<feature type="region of interest" description="Disordered" evidence="2">
    <location>
        <begin position="467"/>
        <end position="537"/>
    </location>
</feature>
<dbReference type="EMBL" id="HACA01009545">
    <property type="protein sequence ID" value="CDW26906.1"/>
    <property type="molecule type" value="Transcribed_RNA"/>
</dbReference>
<accession>A0A0K2TN82</accession>
<dbReference type="InterPro" id="IPR014009">
    <property type="entry name" value="PIK_FAT"/>
</dbReference>
<evidence type="ECO:0000259" key="5">
    <source>
        <dbReference type="PROSITE" id="PS51190"/>
    </source>
</evidence>
<dbReference type="SUPFAM" id="SSF48371">
    <property type="entry name" value="ARM repeat"/>
    <property type="match status" value="4"/>
</dbReference>
<evidence type="ECO:0000313" key="6">
    <source>
        <dbReference type="EMBL" id="CDW26906.1"/>
    </source>
</evidence>
<dbReference type="SUPFAM" id="SSF56112">
    <property type="entry name" value="Protein kinase-like (PK-like)"/>
    <property type="match status" value="1"/>
</dbReference>
<feature type="domain" description="FAT" evidence="4">
    <location>
        <begin position="2750"/>
        <end position="3347"/>
    </location>
</feature>
<dbReference type="GO" id="GO:0000124">
    <property type="term" value="C:SAGA complex"/>
    <property type="evidence" value="ECO:0007669"/>
    <property type="project" value="TreeGrafter"/>
</dbReference>
<dbReference type="InterPro" id="IPR003151">
    <property type="entry name" value="PIK-rel_kinase_FAT"/>
</dbReference>
<dbReference type="Pfam" id="PF00454">
    <property type="entry name" value="PI3_PI4_kinase"/>
    <property type="match status" value="1"/>
</dbReference>
<dbReference type="Pfam" id="PF02259">
    <property type="entry name" value="FAT"/>
    <property type="match status" value="1"/>
</dbReference>
<feature type="region of interest" description="Disordered" evidence="2">
    <location>
        <begin position="2087"/>
        <end position="2137"/>
    </location>
</feature>
<dbReference type="InterPro" id="IPR046807">
    <property type="entry name" value="Tra1_central"/>
</dbReference>
<dbReference type="Gene3D" id="3.30.1010.10">
    <property type="entry name" value="Phosphatidylinositol 3-kinase Catalytic Subunit, Chain A, domain 4"/>
    <property type="match status" value="1"/>
</dbReference>
<feature type="compositionally biased region" description="Polar residues" evidence="2">
    <location>
        <begin position="525"/>
        <end position="537"/>
    </location>
</feature>
<dbReference type="PANTHER" id="PTHR11139">
    <property type="entry name" value="ATAXIA TELANGIECTASIA MUTATED ATM -RELATED"/>
    <property type="match status" value="1"/>
</dbReference>
<dbReference type="SMART" id="SM00146">
    <property type="entry name" value="PI3Kc"/>
    <property type="match status" value="1"/>
</dbReference>
<name>A0A0K2TN82_LEPSM</name>
<evidence type="ECO:0000259" key="4">
    <source>
        <dbReference type="PROSITE" id="PS51189"/>
    </source>
</evidence>
<dbReference type="PANTHER" id="PTHR11139:SF1">
    <property type="entry name" value="TRANSFORMATION_TRANSCRIPTION DOMAIN-ASSOCIATED PROTEIN"/>
    <property type="match status" value="1"/>
</dbReference>
<feature type="region of interest" description="Disordered" evidence="2">
    <location>
        <begin position="623"/>
        <end position="677"/>
    </location>
</feature>
<dbReference type="SMART" id="SM01343">
    <property type="entry name" value="FATC"/>
    <property type="match status" value="1"/>
</dbReference>
<feature type="compositionally biased region" description="Low complexity" evidence="2">
    <location>
        <begin position="467"/>
        <end position="500"/>
    </location>
</feature>
<feature type="region of interest" description="Disordered" evidence="2">
    <location>
        <begin position="2612"/>
        <end position="2639"/>
    </location>
</feature>
<comment type="similarity">
    <text evidence="1">Belongs to the PI3/PI4-kinase family. TRA1 subfamily.</text>
</comment>